<accession>A0A8H4VPH9</accession>
<dbReference type="EMBL" id="JAACJL010000030">
    <property type="protein sequence ID" value="KAF4617232.1"/>
    <property type="molecule type" value="Genomic_DNA"/>
</dbReference>
<dbReference type="SUPFAM" id="SSF144232">
    <property type="entry name" value="HIT/MYND zinc finger-like"/>
    <property type="match status" value="1"/>
</dbReference>
<organism evidence="6 7">
    <name type="scientific">Agrocybe pediades</name>
    <dbReference type="NCBI Taxonomy" id="84607"/>
    <lineage>
        <taxon>Eukaryota</taxon>
        <taxon>Fungi</taxon>
        <taxon>Dikarya</taxon>
        <taxon>Basidiomycota</taxon>
        <taxon>Agaricomycotina</taxon>
        <taxon>Agaricomycetes</taxon>
        <taxon>Agaricomycetidae</taxon>
        <taxon>Agaricales</taxon>
        <taxon>Agaricineae</taxon>
        <taxon>Strophariaceae</taxon>
        <taxon>Agrocybe</taxon>
    </lineage>
</organism>
<dbReference type="PROSITE" id="PS50865">
    <property type="entry name" value="ZF_MYND_2"/>
    <property type="match status" value="1"/>
</dbReference>
<dbReference type="GO" id="GO:0008270">
    <property type="term" value="F:zinc ion binding"/>
    <property type="evidence" value="ECO:0007669"/>
    <property type="project" value="UniProtKB-KW"/>
</dbReference>
<keyword evidence="7" id="KW-1185">Reference proteome</keyword>
<comment type="caution">
    <text evidence="6">The sequence shown here is derived from an EMBL/GenBank/DDBJ whole genome shotgun (WGS) entry which is preliminary data.</text>
</comment>
<keyword evidence="3" id="KW-0862">Zinc</keyword>
<keyword evidence="1" id="KW-0479">Metal-binding</keyword>
<dbReference type="AlphaFoldDB" id="A0A8H4VPH9"/>
<evidence type="ECO:0000256" key="2">
    <source>
        <dbReference type="ARBA" id="ARBA00022771"/>
    </source>
</evidence>
<dbReference type="Gene3D" id="6.10.140.2220">
    <property type="match status" value="1"/>
</dbReference>
<feature type="domain" description="MYND-type" evidence="5">
    <location>
        <begin position="84"/>
        <end position="122"/>
    </location>
</feature>
<evidence type="ECO:0000313" key="6">
    <source>
        <dbReference type="EMBL" id="KAF4617232.1"/>
    </source>
</evidence>
<reference evidence="6 7" key="1">
    <citation type="submission" date="2019-12" db="EMBL/GenBank/DDBJ databases">
        <authorList>
            <person name="Floudas D."/>
            <person name="Bentzer J."/>
            <person name="Ahren D."/>
            <person name="Johansson T."/>
            <person name="Persson P."/>
            <person name="Tunlid A."/>
        </authorList>
    </citation>
    <scope>NUCLEOTIDE SEQUENCE [LARGE SCALE GENOMIC DNA]</scope>
    <source>
        <strain evidence="6 7">CBS 102.39</strain>
    </source>
</reference>
<dbReference type="Proteomes" id="UP000521872">
    <property type="component" value="Unassembled WGS sequence"/>
</dbReference>
<evidence type="ECO:0000256" key="3">
    <source>
        <dbReference type="ARBA" id="ARBA00022833"/>
    </source>
</evidence>
<gene>
    <name evidence="6" type="ORF">D9613_006207</name>
</gene>
<dbReference type="Pfam" id="PF01753">
    <property type="entry name" value="zf-MYND"/>
    <property type="match status" value="1"/>
</dbReference>
<sequence length="497" mass="56354">MLRAESNAIPAHVDVTSRVLSRLYLNRIADHRVQIESPPHSCVLNLILPTQHWPLMSTPRADGERKIFLPIAEMEGMKCAYESCSTTSQDAQLRLCAGCKQAVYCSSQCQKLDWKKSHKPACGKTQIINLESYHPILGYISHLCHEHPAVPVHFALKEYIRYIELPPDEEGEISPLVMHGLPLPPGSTPLEEWCTTEVSHDDRLRLRHRLKYDGHVLPIVLATCVALAAELYATDVSSSTANEKRLRLSIANSPVTDFGIVTGIADVGDENRLAFQNIITGEWSVNQSPEDHYWIYFKTLAGHDFFVDYGMFSFNFPGMLNIKPYKFPLMDGVDEIPGFFFTTATNVTAPTVLDGGVWIEDNRFSVLRESTLESFFKLTCESALADKAAMTALYSFMDKVSDHDCTALDTNLLKVFVQIARKTIRSNVVGKQYLEFPERPRLVFWPPPEVPDDPQIEQRTVKRVKVLARKINKGEITRWEAQDMFIAWQKKQKAKKK</sequence>
<evidence type="ECO:0000256" key="1">
    <source>
        <dbReference type="ARBA" id="ARBA00022723"/>
    </source>
</evidence>
<name>A0A8H4VPH9_9AGAR</name>
<proteinExistence type="predicted"/>
<protein>
    <recommendedName>
        <fullName evidence="5">MYND-type domain-containing protein</fullName>
    </recommendedName>
</protein>
<evidence type="ECO:0000256" key="4">
    <source>
        <dbReference type="PROSITE-ProRule" id="PRU00134"/>
    </source>
</evidence>
<dbReference type="InterPro" id="IPR002893">
    <property type="entry name" value="Znf_MYND"/>
</dbReference>
<evidence type="ECO:0000259" key="5">
    <source>
        <dbReference type="PROSITE" id="PS50865"/>
    </source>
</evidence>
<evidence type="ECO:0000313" key="7">
    <source>
        <dbReference type="Proteomes" id="UP000521872"/>
    </source>
</evidence>
<keyword evidence="2 4" id="KW-0863">Zinc-finger</keyword>